<dbReference type="InterPro" id="IPR006674">
    <property type="entry name" value="HD_domain"/>
</dbReference>
<dbReference type="GO" id="GO:0016787">
    <property type="term" value="F:hydrolase activity"/>
    <property type="evidence" value="ECO:0007669"/>
    <property type="project" value="UniProtKB-KW"/>
</dbReference>
<dbReference type="Proteomes" id="UP000261284">
    <property type="component" value="Unassembled WGS sequence"/>
</dbReference>
<keyword evidence="2" id="KW-0378">Hydrolase</keyword>
<dbReference type="OrthoDB" id="9797344at2"/>
<dbReference type="EMBL" id="QTJU01000005">
    <property type="protein sequence ID" value="RFM27417.1"/>
    <property type="molecule type" value="Genomic_DNA"/>
</dbReference>
<dbReference type="SMART" id="SM00471">
    <property type="entry name" value="HDc"/>
    <property type="match status" value="1"/>
</dbReference>
<keyword evidence="3" id="KW-1185">Reference proteome</keyword>
<evidence type="ECO:0000313" key="2">
    <source>
        <dbReference type="EMBL" id="RFM27417.1"/>
    </source>
</evidence>
<dbReference type="NCBIfam" id="NF007515">
    <property type="entry name" value="PRK10119.1"/>
    <property type="match status" value="1"/>
</dbReference>
<proteinExistence type="predicted"/>
<dbReference type="Gene3D" id="1.10.3210.50">
    <property type="match status" value="1"/>
</dbReference>
<accession>A0A3E1NHN1</accession>
<dbReference type="InterPro" id="IPR003607">
    <property type="entry name" value="HD/PDEase_dom"/>
</dbReference>
<dbReference type="Pfam" id="PF01966">
    <property type="entry name" value="HD"/>
    <property type="match status" value="1"/>
</dbReference>
<gene>
    <name evidence="2" type="ORF">DXN05_15470</name>
</gene>
<dbReference type="PANTHER" id="PTHR33594:SF1">
    <property type="entry name" value="HD_PDEASE DOMAIN-CONTAINING PROTEIN"/>
    <property type="match status" value="1"/>
</dbReference>
<comment type="caution">
    <text evidence="2">The sequence shown here is derived from an EMBL/GenBank/DDBJ whole genome shotgun (WGS) entry which is preliminary data.</text>
</comment>
<feature type="domain" description="HD/PDEase" evidence="1">
    <location>
        <begin position="25"/>
        <end position="146"/>
    </location>
</feature>
<evidence type="ECO:0000259" key="1">
    <source>
        <dbReference type="SMART" id="SM00471"/>
    </source>
</evidence>
<sequence length="221" mass="24836">MDMQLLTYWQQQFISYLTTHANSDDGAHDMGHFNRVWQNCRAINQTEGNKADDLVLLTAAYFHDLVSFPKNHPDRSCSSLLSADQTAVLLKEHFTGFPADKIAAVHHAIHAHSFSAGIPTETYEAQILQDADRMEALGAIGIARTFYTAGLMHSSMFNAEDPMGENRPLNDSRYALDHFTVKLLQLPALMNTAAGKQMARANADYLVQFREKMCREITGEW</sequence>
<dbReference type="CDD" id="cd00077">
    <property type="entry name" value="HDc"/>
    <property type="match status" value="1"/>
</dbReference>
<evidence type="ECO:0000313" key="3">
    <source>
        <dbReference type="Proteomes" id="UP000261284"/>
    </source>
</evidence>
<organism evidence="2 3">
    <name type="scientific">Deminuibacter soli</name>
    <dbReference type="NCBI Taxonomy" id="2291815"/>
    <lineage>
        <taxon>Bacteria</taxon>
        <taxon>Pseudomonadati</taxon>
        <taxon>Bacteroidota</taxon>
        <taxon>Chitinophagia</taxon>
        <taxon>Chitinophagales</taxon>
        <taxon>Chitinophagaceae</taxon>
        <taxon>Deminuibacter</taxon>
    </lineage>
</organism>
<dbReference type="RefSeq" id="WP_116848175.1">
    <property type="nucleotide sequence ID" value="NZ_QTJU01000005.1"/>
</dbReference>
<protein>
    <submittedName>
        <fullName evidence="2">Phosphohydrolase</fullName>
    </submittedName>
</protein>
<dbReference type="AlphaFoldDB" id="A0A3E1NHN1"/>
<dbReference type="SUPFAM" id="SSF109604">
    <property type="entry name" value="HD-domain/PDEase-like"/>
    <property type="match status" value="1"/>
</dbReference>
<dbReference type="PANTHER" id="PTHR33594">
    <property type="entry name" value="SUPERFAMILY HYDROLASE, PUTATIVE (AFU_ORTHOLOGUE AFUA_1G03035)-RELATED"/>
    <property type="match status" value="1"/>
</dbReference>
<name>A0A3E1NHN1_9BACT</name>
<reference evidence="2 3" key="1">
    <citation type="submission" date="2018-08" db="EMBL/GenBank/DDBJ databases">
        <title>Chitinophagaceae sp. K23C18032701, a novel bacterium isolated from forest soil.</title>
        <authorList>
            <person name="Wang C."/>
        </authorList>
    </citation>
    <scope>NUCLEOTIDE SEQUENCE [LARGE SCALE GENOMIC DNA]</scope>
    <source>
        <strain evidence="2 3">K23C18032701</strain>
    </source>
</reference>